<comment type="caution">
    <text evidence="1">The sequence shown here is derived from an EMBL/GenBank/DDBJ whole genome shotgun (WGS) entry which is preliminary data.</text>
</comment>
<reference evidence="1 2" key="1">
    <citation type="journal article" date="2022" name="Plant J.">
        <title>Chromosome-level genome of Camellia lanceoleosa provides a valuable resource for understanding genome evolution and self-incompatibility.</title>
        <authorList>
            <person name="Gong W."/>
            <person name="Xiao S."/>
            <person name="Wang L."/>
            <person name="Liao Z."/>
            <person name="Chang Y."/>
            <person name="Mo W."/>
            <person name="Hu G."/>
            <person name="Li W."/>
            <person name="Zhao G."/>
            <person name="Zhu H."/>
            <person name="Hu X."/>
            <person name="Ji K."/>
            <person name="Xiang X."/>
            <person name="Song Q."/>
            <person name="Yuan D."/>
            <person name="Jin S."/>
            <person name="Zhang L."/>
        </authorList>
    </citation>
    <scope>NUCLEOTIDE SEQUENCE [LARGE SCALE GENOMIC DNA]</scope>
    <source>
        <strain evidence="1">SQ_2022a</strain>
    </source>
</reference>
<gene>
    <name evidence="1" type="ORF">LOK49_LG11G00700</name>
</gene>
<organism evidence="1 2">
    <name type="scientific">Camellia lanceoleosa</name>
    <dbReference type="NCBI Taxonomy" id="1840588"/>
    <lineage>
        <taxon>Eukaryota</taxon>
        <taxon>Viridiplantae</taxon>
        <taxon>Streptophyta</taxon>
        <taxon>Embryophyta</taxon>
        <taxon>Tracheophyta</taxon>
        <taxon>Spermatophyta</taxon>
        <taxon>Magnoliopsida</taxon>
        <taxon>eudicotyledons</taxon>
        <taxon>Gunneridae</taxon>
        <taxon>Pentapetalae</taxon>
        <taxon>asterids</taxon>
        <taxon>Ericales</taxon>
        <taxon>Theaceae</taxon>
        <taxon>Camellia</taxon>
    </lineage>
</organism>
<dbReference type="Proteomes" id="UP001060215">
    <property type="component" value="Chromosome 12"/>
</dbReference>
<accession>A0ACC0G1N0</accession>
<evidence type="ECO:0000313" key="2">
    <source>
        <dbReference type="Proteomes" id="UP001060215"/>
    </source>
</evidence>
<evidence type="ECO:0000313" key="1">
    <source>
        <dbReference type="EMBL" id="KAI7994433.1"/>
    </source>
</evidence>
<dbReference type="EMBL" id="CM045769">
    <property type="protein sequence ID" value="KAI7994433.1"/>
    <property type="molecule type" value="Genomic_DNA"/>
</dbReference>
<protein>
    <submittedName>
        <fullName evidence="1">Adenylosuccinate lyase</fullName>
    </submittedName>
</protein>
<sequence length="198" mass="21987">MSTTEYLPEIGGVCHLNFSPGPAKGKFCWDKQPEWSAFRENSFGHGILEVLEFFHFACTSEDINNLAHALMLKEALNTVIFPVMDELIKAVCDMAKANAHVPMLSRTHGQPASPTTLGKEIAIFAVRLSRERLDISQVELMGKFAGAVGNYNAHLVAYPEIKWPRIAGVCEISWIKFQSLCDSGACSMLEISSHFSFY</sequence>
<proteinExistence type="predicted"/>
<name>A0ACC0G1N0_9ERIC</name>
<keyword evidence="2" id="KW-1185">Reference proteome</keyword>
<keyword evidence="1" id="KW-0456">Lyase</keyword>